<reference evidence="4 5" key="1">
    <citation type="submission" date="2015-04" db="EMBL/GenBank/DDBJ databases">
        <title>The draft genome sequence of Fusarium langsethiae, a T-2/HT-2 mycotoxin producer.</title>
        <authorList>
            <person name="Lysoe E."/>
            <person name="Divon H.H."/>
            <person name="Terzi V."/>
            <person name="Orru L."/>
            <person name="Lamontanara A."/>
            <person name="Kolseth A.-K."/>
            <person name="Frandsen R.J."/>
            <person name="Nielsen K."/>
            <person name="Thrane U."/>
        </authorList>
    </citation>
    <scope>NUCLEOTIDE SEQUENCE [LARGE SCALE GENOMIC DNA]</scope>
    <source>
        <strain evidence="4 5">Fl201059</strain>
    </source>
</reference>
<dbReference type="InterPro" id="IPR036770">
    <property type="entry name" value="Ankyrin_rpt-contain_sf"/>
</dbReference>
<dbReference type="AlphaFoldDB" id="A0A0N1J2B0"/>
<feature type="repeat" description="ANK" evidence="3">
    <location>
        <begin position="302"/>
        <end position="325"/>
    </location>
</feature>
<gene>
    <name evidence="4" type="ORF">FLAG1_10099</name>
</gene>
<accession>A0A0N1J2B0</accession>
<dbReference type="Pfam" id="PF12796">
    <property type="entry name" value="Ank_2"/>
    <property type="match status" value="3"/>
</dbReference>
<dbReference type="SUPFAM" id="SSF48403">
    <property type="entry name" value="Ankyrin repeat"/>
    <property type="match status" value="2"/>
</dbReference>
<keyword evidence="2 3" id="KW-0040">ANK repeat</keyword>
<dbReference type="Proteomes" id="UP000037904">
    <property type="component" value="Unassembled WGS sequence"/>
</dbReference>
<keyword evidence="5" id="KW-1185">Reference proteome</keyword>
<dbReference type="Gene3D" id="1.25.40.20">
    <property type="entry name" value="Ankyrin repeat-containing domain"/>
    <property type="match status" value="3"/>
</dbReference>
<evidence type="ECO:0000256" key="3">
    <source>
        <dbReference type="PROSITE-ProRule" id="PRU00023"/>
    </source>
</evidence>
<protein>
    <submittedName>
        <fullName evidence="4">Uncharacterized protein</fullName>
    </submittedName>
</protein>
<dbReference type="PROSITE" id="PS50297">
    <property type="entry name" value="ANK_REP_REGION"/>
    <property type="match status" value="1"/>
</dbReference>
<proteinExistence type="predicted"/>
<dbReference type="PANTHER" id="PTHR24198:SF165">
    <property type="entry name" value="ANKYRIN REPEAT-CONTAINING PROTEIN-RELATED"/>
    <property type="match status" value="1"/>
</dbReference>
<dbReference type="PROSITE" id="PS50088">
    <property type="entry name" value="ANK_REPEAT"/>
    <property type="match status" value="2"/>
</dbReference>
<evidence type="ECO:0000256" key="1">
    <source>
        <dbReference type="ARBA" id="ARBA00022737"/>
    </source>
</evidence>
<dbReference type="PANTHER" id="PTHR24198">
    <property type="entry name" value="ANKYRIN REPEAT AND PROTEIN KINASE DOMAIN-CONTAINING PROTEIN"/>
    <property type="match status" value="1"/>
</dbReference>
<keyword evidence="1" id="KW-0677">Repeat</keyword>
<evidence type="ECO:0000313" key="4">
    <source>
        <dbReference type="EMBL" id="KPA37104.1"/>
    </source>
</evidence>
<name>A0A0N1J2B0_FUSLA</name>
<evidence type="ECO:0000313" key="5">
    <source>
        <dbReference type="Proteomes" id="UP000037904"/>
    </source>
</evidence>
<dbReference type="OrthoDB" id="5122169at2759"/>
<evidence type="ECO:0000256" key="2">
    <source>
        <dbReference type="ARBA" id="ARBA00023043"/>
    </source>
</evidence>
<sequence length="325" mass="35469">MNPDSSDDSQRTPLYFAAERSYTGIRDTAFQTGGNGHVDIVDRLLAAGTDATILDLWQRTPLRFAAMKGRVAIVRMLLERTNIQHDTPDWIDRAVLHIAANFLRDVGRKTGKTGGGTALHEAIRRETGQPPPSKALIRRLIEAGVPVNEVDSNEKTALFYANLKSNAAIVKVLLDEGATPDSGPSSTGAMTMIPRPGSNVPCRVVDIWALNNRPSLVNRVVAELETWEYDRHCIPGTVLMRAIFGGHIDVVKHILYRLPDTPLQAEQYEYLNALSLASALGHAEIVAMLIKAGPIVDAGTDKQISALHYAAKYGHTKVVAQLLDP</sequence>
<comment type="caution">
    <text evidence="4">The sequence shown here is derived from an EMBL/GenBank/DDBJ whole genome shotgun (WGS) entry which is preliminary data.</text>
</comment>
<dbReference type="EMBL" id="JXCE01000476">
    <property type="protein sequence ID" value="KPA37104.1"/>
    <property type="molecule type" value="Genomic_DNA"/>
</dbReference>
<feature type="repeat" description="ANK" evidence="3">
    <location>
        <begin position="114"/>
        <end position="152"/>
    </location>
</feature>
<dbReference type="InterPro" id="IPR002110">
    <property type="entry name" value="Ankyrin_rpt"/>
</dbReference>
<dbReference type="SMART" id="SM00248">
    <property type="entry name" value="ANK"/>
    <property type="match status" value="6"/>
</dbReference>
<organism evidence="4 5">
    <name type="scientific">Fusarium langsethiae</name>
    <dbReference type="NCBI Taxonomy" id="179993"/>
    <lineage>
        <taxon>Eukaryota</taxon>
        <taxon>Fungi</taxon>
        <taxon>Dikarya</taxon>
        <taxon>Ascomycota</taxon>
        <taxon>Pezizomycotina</taxon>
        <taxon>Sordariomycetes</taxon>
        <taxon>Hypocreomycetidae</taxon>
        <taxon>Hypocreales</taxon>
        <taxon>Nectriaceae</taxon>
        <taxon>Fusarium</taxon>
    </lineage>
</organism>